<evidence type="ECO:0000313" key="2">
    <source>
        <dbReference type="EMBL" id="MFD0922337.1"/>
    </source>
</evidence>
<dbReference type="Proteomes" id="UP001597018">
    <property type="component" value="Unassembled WGS sequence"/>
</dbReference>
<evidence type="ECO:0000313" key="3">
    <source>
        <dbReference type="Proteomes" id="UP001597018"/>
    </source>
</evidence>
<name>A0ABW3FVB6_9PSEU</name>
<gene>
    <name evidence="2" type="ORF">ACFQ16_21545</name>
</gene>
<sequence>MALPPGLTRKIRSTSTLVGSLSILLSLVLGLLIATVGYQLPTSTASTTIIVVGMGVLSAFFYLFSGIALTTSRSYLKTGHLNLTFARQGRRLLATFWFGTFLVTLVSVFFFTGAVHASSHLAHGRQVDYSSLSITGYLVLLGLPFVLSAINFFVGRRLLRPAPGLLRNYSADQHHTPFRPE</sequence>
<reference evidence="3" key="1">
    <citation type="journal article" date="2019" name="Int. J. Syst. Evol. Microbiol.">
        <title>The Global Catalogue of Microorganisms (GCM) 10K type strain sequencing project: providing services to taxonomists for standard genome sequencing and annotation.</title>
        <authorList>
            <consortium name="The Broad Institute Genomics Platform"/>
            <consortium name="The Broad Institute Genome Sequencing Center for Infectious Disease"/>
            <person name="Wu L."/>
            <person name="Ma J."/>
        </authorList>
    </citation>
    <scope>NUCLEOTIDE SEQUENCE [LARGE SCALE GENOMIC DNA]</scope>
    <source>
        <strain evidence="3">CCUG 56401</strain>
    </source>
</reference>
<comment type="caution">
    <text evidence="2">The sequence shown here is derived from an EMBL/GenBank/DDBJ whole genome shotgun (WGS) entry which is preliminary data.</text>
</comment>
<dbReference type="EMBL" id="JBHTIW010000020">
    <property type="protein sequence ID" value="MFD0922337.1"/>
    <property type="molecule type" value="Genomic_DNA"/>
</dbReference>
<evidence type="ECO:0000256" key="1">
    <source>
        <dbReference type="SAM" id="Phobius"/>
    </source>
</evidence>
<proteinExistence type="predicted"/>
<dbReference type="RefSeq" id="WP_263251677.1">
    <property type="nucleotide sequence ID" value="NZ_BAABLT010000045.1"/>
</dbReference>
<feature type="transmembrane region" description="Helical" evidence="1">
    <location>
        <begin position="92"/>
        <end position="114"/>
    </location>
</feature>
<keyword evidence="1" id="KW-1133">Transmembrane helix</keyword>
<keyword evidence="1" id="KW-0472">Membrane</keyword>
<organism evidence="2 3">
    <name type="scientific">Saccharopolyspora rosea</name>
    <dbReference type="NCBI Taxonomy" id="524884"/>
    <lineage>
        <taxon>Bacteria</taxon>
        <taxon>Bacillati</taxon>
        <taxon>Actinomycetota</taxon>
        <taxon>Actinomycetes</taxon>
        <taxon>Pseudonocardiales</taxon>
        <taxon>Pseudonocardiaceae</taxon>
        <taxon>Saccharopolyspora</taxon>
    </lineage>
</organism>
<accession>A0ABW3FVB6</accession>
<feature type="transmembrane region" description="Helical" evidence="1">
    <location>
        <begin position="46"/>
        <end position="71"/>
    </location>
</feature>
<feature type="transmembrane region" description="Helical" evidence="1">
    <location>
        <begin position="134"/>
        <end position="154"/>
    </location>
</feature>
<keyword evidence="3" id="KW-1185">Reference proteome</keyword>
<feature type="transmembrane region" description="Helical" evidence="1">
    <location>
        <begin position="21"/>
        <end position="40"/>
    </location>
</feature>
<protein>
    <submittedName>
        <fullName evidence="2">Uncharacterized protein</fullName>
    </submittedName>
</protein>
<keyword evidence="1" id="KW-0812">Transmembrane</keyword>